<organism evidence="1">
    <name type="scientific">marine sediment metagenome</name>
    <dbReference type="NCBI Taxonomy" id="412755"/>
    <lineage>
        <taxon>unclassified sequences</taxon>
        <taxon>metagenomes</taxon>
        <taxon>ecological metagenomes</taxon>
    </lineage>
</organism>
<name>A0A0F9AAI1_9ZZZZ</name>
<proteinExistence type="predicted"/>
<sequence>MEIRFSVVKKGEEIPRVYPMGHPKEDHYRATVNLQGTPELVLKLLEVATTYAKADAEEELVIV</sequence>
<comment type="caution">
    <text evidence="1">The sequence shown here is derived from an EMBL/GenBank/DDBJ whole genome shotgun (WGS) entry which is preliminary data.</text>
</comment>
<protein>
    <submittedName>
        <fullName evidence="1">Uncharacterized protein</fullName>
    </submittedName>
</protein>
<evidence type="ECO:0000313" key="1">
    <source>
        <dbReference type="EMBL" id="KKL06475.1"/>
    </source>
</evidence>
<accession>A0A0F9AAI1</accession>
<dbReference type="EMBL" id="LAZR01043684">
    <property type="protein sequence ID" value="KKL06475.1"/>
    <property type="molecule type" value="Genomic_DNA"/>
</dbReference>
<gene>
    <name evidence="1" type="ORF">LCGC14_2595660</name>
</gene>
<dbReference type="AlphaFoldDB" id="A0A0F9AAI1"/>
<reference evidence="1" key="1">
    <citation type="journal article" date="2015" name="Nature">
        <title>Complex archaea that bridge the gap between prokaryotes and eukaryotes.</title>
        <authorList>
            <person name="Spang A."/>
            <person name="Saw J.H."/>
            <person name="Jorgensen S.L."/>
            <person name="Zaremba-Niedzwiedzka K."/>
            <person name="Martijn J."/>
            <person name="Lind A.E."/>
            <person name="van Eijk R."/>
            <person name="Schleper C."/>
            <person name="Guy L."/>
            <person name="Ettema T.J."/>
        </authorList>
    </citation>
    <scope>NUCLEOTIDE SEQUENCE</scope>
</reference>